<accession>A0AAD2DKM7</accession>
<dbReference type="SUPFAM" id="SSF110111">
    <property type="entry name" value="Ctag/Cox11"/>
    <property type="match status" value="1"/>
</dbReference>
<proteinExistence type="predicted"/>
<keyword evidence="7" id="KW-1185">Reference proteome</keyword>
<evidence type="ECO:0000256" key="1">
    <source>
        <dbReference type="ARBA" id="ARBA00004007"/>
    </source>
</evidence>
<dbReference type="Pfam" id="PF04442">
    <property type="entry name" value="CtaG_Cox11"/>
    <property type="match status" value="1"/>
</dbReference>
<keyword evidence="4" id="KW-1133">Transmembrane helix</keyword>
<name>A0AAD2DKM7_9LAMI</name>
<dbReference type="InterPro" id="IPR007533">
    <property type="entry name" value="Cyt_c_oxidase_assmbl_CtaG"/>
</dbReference>
<dbReference type="InterPro" id="IPR023471">
    <property type="entry name" value="CtaG/Cox11_dom_sf"/>
</dbReference>
<dbReference type="EMBL" id="OU503038">
    <property type="protein sequence ID" value="CAI9758127.1"/>
    <property type="molecule type" value="Genomic_DNA"/>
</dbReference>
<dbReference type="GO" id="GO:0005743">
    <property type="term" value="C:mitochondrial inner membrane"/>
    <property type="evidence" value="ECO:0007669"/>
    <property type="project" value="UniProtKB-SubCell"/>
</dbReference>
<dbReference type="GO" id="GO:0005507">
    <property type="term" value="F:copper ion binding"/>
    <property type="evidence" value="ECO:0007669"/>
    <property type="project" value="InterPro"/>
</dbReference>
<dbReference type="Proteomes" id="UP000834106">
    <property type="component" value="Chromosome 3"/>
</dbReference>
<gene>
    <name evidence="6" type="ORF">FPE_LOCUS5557</name>
</gene>
<evidence type="ECO:0000313" key="6">
    <source>
        <dbReference type="EMBL" id="CAI9758127.1"/>
    </source>
</evidence>
<keyword evidence="3" id="KW-0812">Transmembrane</keyword>
<dbReference type="PANTHER" id="PTHR21320">
    <property type="entry name" value="CYTOCHROME C OXIDASE ASSEMBLY PROTEIN COX11-RELATED"/>
    <property type="match status" value="1"/>
</dbReference>
<organism evidence="6 7">
    <name type="scientific">Fraxinus pennsylvanica</name>
    <dbReference type="NCBI Taxonomy" id="56036"/>
    <lineage>
        <taxon>Eukaryota</taxon>
        <taxon>Viridiplantae</taxon>
        <taxon>Streptophyta</taxon>
        <taxon>Embryophyta</taxon>
        <taxon>Tracheophyta</taxon>
        <taxon>Spermatophyta</taxon>
        <taxon>Magnoliopsida</taxon>
        <taxon>eudicotyledons</taxon>
        <taxon>Gunneridae</taxon>
        <taxon>Pentapetalae</taxon>
        <taxon>asterids</taxon>
        <taxon>lamiids</taxon>
        <taxon>Lamiales</taxon>
        <taxon>Oleaceae</taxon>
        <taxon>Oleeae</taxon>
        <taxon>Fraxinus</taxon>
    </lineage>
</organism>
<dbReference type="AlphaFoldDB" id="A0AAD2DKM7"/>
<keyword evidence="5" id="KW-0472">Membrane</keyword>
<evidence type="ECO:0000256" key="3">
    <source>
        <dbReference type="ARBA" id="ARBA00022692"/>
    </source>
</evidence>
<evidence type="ECO:0000313" key="7">
    <source>
        <dbReference type="Proteomes" id="UP000834106"/>
    </source>
</evidence>
<dbReference type="Gene3D" id="2.60.370.10">
    <property type="entry name" value="Ctag/Cox11"/>
    <property type="match status" value="1"/>
</dbReference>
<protein>
    <submittedName>
        <fullName evidence="6">Uncharacterized protein</fullName>
    </submittedName>
</protein>
<dbReference type="PANTHER" id="PTHR21320:SF3">
    <property type="entry name" value="CYTOCHROME C OXIDASE ASSEMBLY PROTEIN COX11, MITOCHONDRIAL-RELATED"/>
    <property type="match status" value="1"/>
</dbReference>
<sequence>MPQVKSLQYALFPATGAWHAENSERVFAPVDSAVIMSSPLGRGLHPNKFVWHYEANGAYSVKSRYRLLTWCILQDESTNLDLNDWWKLAWTALAPQRLLFFFGEFSMKLFLHRTFLNMGCEWVVGVDSVASLESTAHILFWFECAKGVSKSLGWWDQMRGFREGDNLREILLRVARRFCQATGHGGTVQRRESVEEKIARHTKDGTLTTREIVVQFNADVADGMPWKFVPTQREVRVKLGESALAFYKSKFNSHDRCIYL</sequence>
<evidence type="ECO:0000256" key="4">
    <source>
        <dbReference type="ARBA" id="ARBA00022989"/>
    </source>
</evidence>
<reference evidence="6" key="1">
    <citation type="submission" date="2023-05" db="EMBL/GenBank/DDBJ databases">
        <authorList>
            <person name="Huff M."/>
        </authorList>
    </citation>
    <scope>NUCLEOTIDE SEQUENCE</scope>
</reference>
<comment type="subcellular location">
    <subcellularLocation>
        <location evidence="2">Mitochondrion inner membrane</location>
        <topology evidence="2">Single-pass membrane protein</topology>
        <orientation evidence="2">Intermembrane side</orientation>
    </subcellularLocation>
</comment>
<evidence type="ECO:0000256" key="5">
    <source>
        <dbReference type="ARBA" id="ARBA00023136"/>
    </source>
</evidence>
<comment type="function">
    <text evidence="1">Exerts its effect at some terminal stage of cytochrome c oxidase synthesis, probably by being involved in the insertion of the copper B into subunit I.</text>
</comment>
<evidence type="ECO:0000256" key="2">
    <source>
        <dbReference type="ARBA" id="ARBA00004243"/>
    </source>
</evidence>